<evidence type="ECO:0000313" key="1">
    <source>
        <dbReference type="EMBL" id="MBB2145693.1"/>
    </source>
</evidence>
<keyword evidence="2" id="KW-1185">Reference proteome</keyword>
<protein>
    <submittedName>
        <fullName evidence="1">Uncharacterized protein</fullName>
    </submittedName>
</protein>
<dbReference type="AlphaFoldDB" id="A0A923IVB7"/>
<dbReference type="Proteomes" id="UP000601055">
    <property type="component" value="Unassembled WGS sequence"/>
</dbReference>
<dbReference type="EMBL" id="WNXD01000002">
    <property type="protein sequence ID" value="MBB2145693.1"/>
    <property type="molecule type" value="Genomic_DNA"/>
</dbReference>
<accession>A0A923IVB7</accession>
<proteinExistence type="predicted"/>
<sequence length="89" mass="9828">METIARLIDRDGIWQATIAFSIDDAFDVCLLKDFKIVLIGAGIDEDEELKLKAHLVKSKPNLPIVKHYGGGSGLLFAEIHQALNSNTKH</sequence>
<reference evidence="1" key="1">
    <citation type="submission" date="2019-11" db="EMBL/GenBank/DDBJ databases">
        <title>Description of Pedobacter sp. LMG 31464T.</title>
        <authorList>
            <person name="Carlier A."/>
            <person name="Qi S."/>
            <person name="Vandamme P."/>
        </authorList>
    </citation>
    <scope>NUCLEOTIDE SEQUENCE</scope>
    <source>
        <strain evidence="1">LMG 31464</strain>
    </source>
</reference>
<name>A0A923IVB7_9SPHI</name>
<organism evidence="1 2">
    <name type="scientific">Pedobacter planticolens</name>
    <dbReference type="NCBI Taxonomy" id="2679964"/>
    <lineage>
        <taxon>Bacteria</taxon>
        <taxon>Pseudomonadati</taxon>
        <taxon>Bacteroidota</taxon>
        <taxon>Sphingobacteriia</taxon>
        <taxon>Sphingobacteriales</taxon>
        <taxon>Sphingobacteriaceae</taxon>
        <taxon>Pedobacter</taxon>
    </lineage>
</organism>
<evidence type="ECO:0000313" key="2">
    <source>
        <dbReference type="Proteomes" id="UP000601055"/>
    </source>
</evidence>
<comment type="caution">
    <text evidence="1">The sequence shown here is derived from an EMBL/GenBank/DDBJ whole genome shotgun (WGS) entry which is preliminary data.</text>
</comment>
<gene>
    <name evidence="1" type="ORF">GM921_09365</name>
</gene>